<accession>A0A1I1I038</accession>
<name>A0A1I1I038_NATHA</name>
<keyword evidence="1" id="KW-0472">Membrane</keyword>
<gene>
    <name evidence="2" type="ORF">SAMN05444422_106255</name>
</gene>
<evidence type="ECO:0000313" key="2">
    <source>
        <dbReference type="EMBL" id="SFC29461.1"/>
    </source>
</evidence>
<feature type="transmembrane region" description="Helical" evidence="1">
    <location>
        <begin position="46"/>
        <end position="65"/>
    </location>
</feature>
<keyword evidence="3" id="KW-1185">Reference proteome</keyword>
<keyword evidence="1" id="KW-0812">Transmembrane</keyword>
<evidence type="ECO:0000313" key="3">
    <source>
        <dbReference type="Proteomes" id="UP000199161"/>
    </source>
</evidence>
<evidence type="ECO:0000256" key="1">
    <source>
        <dbReference type="SAM" id="Phobius"/>
    </source>
</evidence>
<feature type="transmembrane region" description="Helical" evidence="1">
    <location>
        <begin position="20"/>
        <end position="40"/>
    </location>
</feature>
<organism evidence="2 3">
    <name type="scientific">Natronobacterium haloterrestre</name>
    <name type="common">Halobiforma haloterrestris</name>
    <dbReference type="NCBI Taxonomy" id="148448"/>
    <lineage>
        <taxon>Archaea</taxon>
        <taxon>Methanobacteriati</taxon>
        <taxon>Methanobacteriota</taxon>
        <taxon>Stenosarchaea group</taxon>
        <taxon>Halobacteria</taxon>
        <taxon>Halobacteriales</taxon>
        <taxon>Natrialbaceae</taxon>
        <taxon>Natronobacterium</taxon>
    </lineage>
</organism>
<protein>
    <submittedName>
        <fullName evidence="2">Uncharacterized protein</fullName>
    </submittedName>
</protein>
<proteinExistence type="predicted"/>
<sequence length="78" mass="8541">MIGLRLITGSDLQVRTKAGLDIVLLEGILVTGFLVVYLVAVAGWSLLPTVGGYLAITVLYGLYYWQVVLPRIETRFDG</sequence>
<reference evidence="3" key="1">
    <citation type="submission" date="2016-10" db="EMBL/GenBank/DDBJ databases">
        <authorList>
            <person name="Varghese N."/>
            <person name="Submissions S."/>
        </authorList>
    </citation>
    <scope>NUCLEOTIDE SEQUENCE [LARGE SCALE GENOMIC DNA]</scope>
    <source>
        <strain evidence="3">DSM 13078</strain>
    </source>
</reference>
<dbReference type="AlphaFoldDB" id="A0A1I1I038"/>
<keyword evidence="1" id="KW-1133">Transmembrane helix</keyword>
<dbReference type="Proteomes" id="UP000199161">
    <property type="component" value="Unassembled WGS sequence"/>
</dbReference>
<dbReference type="EMBL" id="FOKW01000006">
    <property type="protein sequence ID" value="SFC29461.1"/>
    <property type="molecule type" value="Genomic_DNA"/>
</dbReference>